<feature type="domain" description="SSD" evidence="3">
    <location>
        <begin position="289"/>
        <end position="454"/>
    </location>
</feature>
<feature type="compositionally biased region" description="Basic and acidic residues" evidence="1">
    <location>
        <begin position="915"/>
        <end position="927"/>
    </location>
</feature>
<dbReference type="GO" id="GO:0015918">
    <property type="term" value="P:sterol transport"/>
    <property type="evidence" value="ECO:0007669"/>
    <property type="project" value="TreeGrafter"/>
</dbReference>
<dbReference type="EMBL" id="CAJZBQ010000004">
    <property type="protein sequence ID" value="CAG9311616.1"/>
    <property type="molecule type" value="Genomic_DNA"/>
</dbReference>
<dbReference type="AlphaFoldDB" id="A0AAU9IE21"/>
<keyword evidence="2" id="KW-0812">Transmembrane</keyword>
<feature type="transmembrane region" description="Helical" evidence="2">
    <location>
        <begin position="491"/>
        <end position="515"/>
    </location>
</feature>
<dbReference type="InterPro" id="IPR053958">
    <property type="entry name" value="HMGCR/SNAP/NPC1-like_SSD"/>
</dbReference>
<comment type="caution">
    <text evidence="4">The sequence shown here is derived from an EMBL/GenBank/DDBJ whole genome shotgun (WGS) entry which is preliminary data.</text>
</comment>
<feature type="transmembrane region" description="Helical" evidence="2">
    <location>
        <begin position="772"/>
        <end position="794"/>
    </location>
</feature>
<keyword evidence="5" id="KW-1185">Reference proteome</keyword>
<evidence type="ECO:0000313" key="4">
    <source>
        <dbReference type="EMBL" id="CAG9311616.1"/>
    </source>
</evidence>
<feature type="region of interest" description="Disordered" evidence="1">
    <location>
        <begin position="911"/>
        <end position="936"/>
    </location>
</feature>
<evidence type="ECO:0000313" key="5">
    <source>
        <dbReference type="Proteomes" id="UP001162131"/>
    </source>
</evidence>
<keyword evidence="2" id="KW-0472">Membrane</keyword>
<feature type="transmembrane region" description="Helical" evidence="2">
    <location>
        <begin position="396"/>
        <end position="419"/>
    </location>
</feature>
<dbReference type="Proteomes" id="UP001162131">
    <property type="component" value="Unassembled WGS sequence"/>
</dbReference>
<feature type="transmembrane region" description="Helical" evidence="2">
    <location>
        <begin position="746"/>
        <end position="765"/>
    </location>
</feature>
<feature type="transmembrane region" description="Helical" evidence="2">
    <location>
        <begin position="290"/>
        <end position="311"/>
    </location>
</feature>
<feature type="transmembrane region" description="Helical" evidence="2">
    <location>
        <begin position="806"/>
        <end position="826"/>
    </location>
</feature>
<dbReference type="InterPro" id="IPR000731">
    <property type="entry name" value="SSD"/>
</dbReference>
<feature type="transmembrane region" description="Helical" evidence="2">
    <location>
        <begin position="39"/>
        <end position="59"/>
    </location>
</feature>
<evidence type="ECO:0000256" key="2">
    <source>
        <dbReference type="SAM" id="Phobius"/>
    </source>
</evidence>
<feature type="transmembrane region" description="Helical" evidence="2">
    <location>
        <begin position="884"/>
        <end position="908"/>
    </location>
</feature>
<evidence type="ECO:0000259" key="3">
    <source>
        <dbReference type="PROSITE" id="PS50156"/>
    </source>
</evidence>
<accession>A0AAU9IE21</accession>
<reference evidence="4" key="1">
    <citation type="submission" date="2021-09" db="EMBL/GenBank/DDBJ databases">
        <authorList>
            <consortium name="AG Swart"/>
            <person name="Singh M."/>
            <person name="Singh A."/>
            <person name="Seah K."/>
            <person name="Emmerich C."/>
        </authorList>
    </citation>
    <scope>NUCLEOTIDE SEQUENCE</scope>
    <source>
        <strain evidence="4">ATCC30299</strain>
    </source>
</reference>
<dbReference type="PANTHER" id="PTHR45727">
    <property type="entry name" value="NPC INTRACELLULAR CHOLESTEROL TRANSPORTER 1"/>
    <property type="match status" value="1"/>
</dbReference>
<dbReference type="GO" id="GO:0032934">
    <property type="term" value="F:sterol binding"/>
    <property type="evidence" value="ECO:0007669"/>
    <property type="project" value="TreeGrafter"/>
</dbReference>
<evidence type="ECO:0000256" key="1">
    <source>
        <dbReference type="SAM" id="MobiDB-lite"/>
    </source>
</evidence>
<dbReference type="PROSITE" id="PS50156">
    <property type="entry name" value="SSD"/>
    <property type="match status" value="1"/>
</dbReference>
<feature type="transmembrane region" description="Helical" evidence="2">
    <location>
        <begin position="847"/>
        <end position="872"/>
    </location>
</feature>
<dbReference type="Pfam" id="PF22314">
    <property type="entry name" value="NPC1_MLD"/>
    <property type="match status" value="1"/>
</dbReference>
<dbReference type="Pfam" id="PF12349">
    <property type="entry name" value="Sterol-sensing"/>
    <property type="match status" value="1"/>
</dbReference>
<feature type="transmembrane region" description="Helical" evidence="2">
    <location>
        <begin position="357"/>
        <end position="375"/>
    </location>
</feature>
<dbReference type="SUPFAM" id="SSF82866">
    <property type="entry name" value="Multidrug efflux transporter AcrB transmembrane domain"/>
    <property type="match status" value="2"/>
</dbReference>
<dbReference type="PANTHER" id="PTHR45727:SF9">
    <property type="entry name" value="SSD DOMAIN-CONTAINING PROTEIN"/>
    <property type="match status" value="1"/>
</dbReference>
<feature type="transmembrane region" description="Helical" evidence="2">
    <location>
        <begin position="323"/>
        <end position="345"/>
    </location>
</feature>
<dbReference type="Gene3D" id="1.20.1640.10">
    <property type="entry name" value="Multidrug efflux transporter AcrB transmembrane domain"/>
    <property type="match status" value="2"/>
</dbReference>
<keyword evidence="2" id="KW-1133">Transmembrane helix</keyword>
<dbReference type="InterPro" id="IPR053956">
    <property type="entry name" value="NPC1_MLD"/>
</dbReference>
<proteinExistence type="predicted"/>
<gene>
    <name evidence="4" type="ORF">BSTOLATCC_MIC3903</name>
</gene>
<name>A0AAU9IE21_9CILI</name>
<feature type="transmembrane region" description="Helical" evidence="2">
    <location>
        <begin position="425"/>
        <end position="452"/>
    </location>
</feature>
<sequence length="936" mass="105766">MFVDLISFQLLNIPKESVAKMVLAAFFYNLGKFNAKHPILVICLSLLATIIFSIGFIFLDVQTNPQKLWVDPGSRSNHEQNYFEDKFGKFYRVEQAIFSHRTDPEHTDVFQKEFLAELWEVQSRIENAEILYDNSLHTVDSFCYKPVHGKGCFISSPMDYWKMNITQLESDNDIKLTAQCINQIEGQQILCSDRNNIPIIRNLTFGGISCEDGTQGTCQACKIKAKALIITFLLNNNDETKDMGVENWEKHVFEKYMKDFNDDNTKQLKVAYYSERSVPDELDKEDSQNFIYVVISYLCMFLYVSMAIGTFPSRLHTRFMVGLSGVICVICSVCISIGITSYAGIPLSMISIEVVPFLILAIGVDNMFIISMGESKERDILKKKGIKDHAEIMGCALREVAPTITAAAFSECAAFMVGATTNVPALTNFCITAAIAVLADYFLQITAFVAVIELDYRRWTGRRIDCFPCFDLEKSVKEPRRRLVKKFVKKIYAPVIFHPITQVCLAITFVSLFILSFGSYDDINLGLTEQVTCIHKSDLYKYFDSYDDYLQTGAIAYLVFKDINYTNPTNQQLLSQMSDALSQMSKTVQPPVYSWVKALNSYINDVEPECNNSQVASFDFNTQVRLFLTVSIDSICCKKFGVCGEQYETDIIFDDDGEIKASRFRFQHTALKDQSDYIDALRDTRYAVDTIGAGLVPNMKTNPSMSNYQLRLSQEWIDTTDSYTSDERLAFSYSLFYVFYDQYRTIRGVAVQNLFLAFAAIILAIELLTNIYAALLVTLMVAGTSWGLIGFLYIWNELAGGYKTEINAVSVVNLVMCCGLAVEFSIHIMTSFLKFTGTRKERARKALVDMGSVVMTGIASTKLIGVIVLGLAPSLVFNLYYFRMYFGMFCLGFFHGLAFQPVLLMYIGPPSTSTEEPKKINGYDSKIDGTSLKELS</sequence>
<dbReference type="GO" id="GO:0016020">
    <property type="term" value="C:membrane"/>
    <property type="evidence" value="ECO:0007669"/>
    <property type="project" value="TreeGrafter"/>
</dbReference>
<protein>
    <recommendedName>
        <fullName evidence="3">SSD domain-containing protein</fullName>
    </recommendedName>
</protein>
<organism evidence="4 5">
    <name type="scientific">Blepharisma stoltei</name>
    <dbReference type="NCBI Taxonomy" id="1481888"/>
    <lineage>
        <taxon>Eukaryota</taxon>
        <taxon>Sar</taxon>
        <taxon>Alveolata</taxon>
        <taxon>Ciliophora</taxon>
        <taxon>Postciliodesmatophora</taxon>
        <taxon>Heterotrichea</taxon>
        <taxon>Heterotrichida</taxon>
        <taxon>Blepharismidae</taxon>
        <taxon>Blepharisma</taxon>
    </lineage>
</organism>